<keyword evidence="2" id="KW-0732">Signal</keyword>
<keyword evidence="3" id="KW-0645">Protease</keyword>
<accession>A0A1X9LJA1</accession>
<protein>
    <submittedName>
        <fullName evidence="3">D-alanyl-D-alanine carboxypeptidase</fullName>
    </submittedName>
</protein>
<keyword evidence="4" id="KW-1185">Reference proteome</keyword>
<dbReference type="KEGG" id="cphy:B5808_08650"/>
<dbReference type="Proteomes" id="UP000192775">
    <property type="component" value="Chromosome"/>
</dbReference>
<dbReference type="RefSeq" id="WP_085019414.1">
    <property type="nucleotide sequence ID" value="NZ_BMHD01000001.1"/>
</dbReference>
<dbReference type="EMBL" id="CP020715">
    <property type="protein sequence ID" value="ARJ05276.1"/>
    <property type="molecule type" value="Genomic_DNA"/>
</dbReference>
<feature type="region of interest" description="Disordered" evidence="1">
    <location>
        <begin position="27"/>
        <end position="49"/>
    </location>
</feature>
<organism evidence="3 4">
    <name type="scientific">Cnuibacter physcomitrellae</name>
    <dbReference type="NCBI Taxonomy" id="1619308"/>
    <lineage>
        <taxon>Bacteria</taxon>
        <taxon>Bacillati</taxon>
        <taxon>Actinomycetota</taxon>
        <taxon>Actinomycetes</taxon>
        <taxon>Micrococcales</taxon>
        <taxon>Microbacteriaceae</taxon>
        <taxon>Cnuibacter</taxon>
    </lineage>
</organism>
<dbReference type="Gene3D" id="3.40.710.10">
    <property type="entry name" value="DD-peptidase/beta-lactamase superfamily"/>
    <property type="match status" value="1"/>
</dbReference>
<dbReference type="AlphaFoldDB" id="A0A1X9LJA1"/>
<dbReference type="PANTHER" id="PTHR46825">
    <property type="entry name" value="D-ALANYL-D-ALANINE-CARBOXYPEPTIDASE/ENDOPEPTIDASE AMPH"/>
    <property type="match status" value="1"/>
</dbReference>
<dbReference type="Pfam" id="PF00144">
    <property type="entry name" value="Beta-lactamase"/>
    <property type="match status" value="1"/>
</dbReference>
<feature type="signal peptide" evidence="2">
    <location>
        <begin position="1"/>
        <end position="23"/>
    </location>
</feature>
<evidence type="ECO:0000256" key="2">
    <source>
        <dbReference type="SAM" id="SignalP"/>
    </source>
</evidence>
<sequence length="414" mass="43412">MRSRTITTIATGGLLLAMVGLSACTGQPAPAPTSTSSDVPSDAAESPTMGPIDEAALTALFEQKAAEYGQPGAVMLLRSPAGEITATYGVTSPGGSTPVSVDDHIRIGSNTKTWTGTVILQLVQEGRIALDDPVSTYRPDVPNGDDITIEQLLMMRSGLANYTETYELNAGLDADPQRVWQPEELLAMGLALPPDFAPGEGYHYSNTNTVLLGLIAEQLDGKPLAQIYQDRLFTPLGLTETSFPALDDSSLPAPYSDGYYWWTNVGTLGSSKLPPDLLAGAEDGSFSPTDGTLDNPSWAWSAGAGISTAGDLADWVEALGGKGGTLLSPELQQERLDSAVPTDPDDPSSAAYGWNIARFGAFYGHSGELPGYNSFMGYDPTDDATLVVWANLAPAANGQGPAAEIAKALIMSLY</sequence>
<keyword evidence="3" id="KW-0378">Hydrolase</keyword>
<dbReference type="InterPro" id="IPR012338">
    <property type="entry name" value="Beta-lactam/transpept-like"/>
</dbReference>
<dbReference type="InterPro" id="IPR001466">
    <property type="entry name" value="Beta-lactam-related"/>
</dbReference>
<dbReference type="STRING" id="1619308.B5808_08650"/>
<evidence type="ECO:0000256" key="1">
    <source>
        <dbReference type="SAM" id="MobiDB-lite"/>
    </source>
</evidence>
<proteinExistence type="predicted"/>
<dbReference type="InterPro" id="IPR050491">
    <property type="entry name" value="AmpC-like"/>
</dbReference>
<dbReference type="PANTHER" id="PTHR46825:SF7">
    <property type="entry name" value="D-ALANYL-D-ALANINE CARBOXYPEPTIDASE"/>
    <property type="match status" value="1"/>
</dbReference>
<evidence type="ECO:0000313" key="3">
    <source>
        <dbReference type="EMBL" id="ARJ05276.1"/>
    </source>
</evidence>
<evidence type="ECO:0000313" key="4">
    <source>
        <dbReference type="Proteomes" id="UP000192775"/>
    </source>
</evidence>
<keyword evidence="3" id="KW-0121">Carboxypeptidase</keyword>
<reference evidence="3 4" key="1">
    <citation type="submission" date="2017-04" db="EMBL/GenBank/DDBJ databases">
        <authorList>
            <person name="Afonso C.L."/>
            <person name="Miller P.J."/>
            <person name="Scott M.A."/>
            <person name="Spackman E."/>
            <person name="Goraichik I."/>
            <person name="Dimitrov K.M."/>
            <person name="Suarez D.L."/>
            <person name="Swayne D.E."/>
        </authorList>
    </citation>
    <scope>NUCLEOTIDE SEQUENCE [LARGE SCALE GENOMIC DNA]</scope>
    <source>
        <strain evidence="4">XA(T)</strain>
    </source>
</reference>
<feature type="chain" id="PRO_5043411116" evidence="2">
    <location>
        <begin position="24"/>
        <end position="414"/>
    </location>
</feature>
<dbReference type="SUPFAM" id="SSF56601">
    <property type="entry name" value="beta-lactamase/transpeptidase-like"/>
    <property type="match status" value="1"/>
</dbReference>
<dbReference type="GO" id="GO:0004180">
    <property type="term" value="F:carboxypeptidase activity"/>
    <property type="evidence" value="ECO:0007669"/>
    <property type="project" value="UniProtKB-KW"/>
</dbReference>
<dbReference type="PROSITE" id="PS51257">
    <property type="entry name" value="PROKAR_LIPOPROTEIN"/>
    <property type="match status" value="1"/>
</dbReference>
<gene>
    <name evidence="3" type="ORF">B5808_08650</name>
</gene>
<name>A0A1X9LJA1_9MICO</name>